<feature type="chain" id="PRO_5002965562" evidence="3">
    <location>
        <begin position="24"/>
        <end position="168"/>
    </location>
</feature>
<name>C6K3K5_9TRYP</name>
<protein>
    <submittedName>
        <fullName evidence="4">Uncharacterized protein</fullName>
    </submittedName>
</protein>
<evidence type="ECO:0000256" key="2">
    <source>
        <dbReference type="SAM" id="Phobius"/>
    </source>
</evidence>
<keyword evidence="2" id="KW-0472">Membrane</keyword>
<keyword evidence="2" id="KW-1133">Transmembrane helix</keyword>
<dbReference type="AlphaFoldDB" id="C6K3K5"/>
<accession>C6K3K5</accession>
<evidence type="ECO:0000256" key="1">
    <source>
        <dbReference type="SAM" id="MobiDB-lite"/>
    </source>
</evidence>
<feature type="transmembrane region" description="Helical" evidence="2">
    <location>
        <begin position="127"/>
        <end position="150"/>
    </location>
</feature>
<keyword evidence="3" id="KW-0732">Signal</keyword>
<feature type="compositionally biased region" description="Polar residues" evidence="1">
    <location>
        <begin position="58"/>
        <end position="69"/>
    </location>
</feature>
<dbReference type="EMBL" id="GQ153660">
    <property type="protein sequence ID" value="ACS87794.1"/>
    <property type="molecule type" value="Genomic_DNA"/>
</dbReference>
<evidence type="ECO:0000313" key="4">
    <source>
        <dbReference type="EMBL" id="ACS87794.1"/>
    </source>
</evidence>
<gene>
    <name evidence="4" type="ORF">CDFL1M01_07</name>
</gene>
<keyword evidence="2" id="KW-0812">Transmembrane</keyword>
<feature type="region of interest" description="Disordered" evidence="1">
    <location>
        <begin position="44"/>
        <end position="84"/>
    </location>
</feature>
<organism evidence="4">
    <name type="scientific">Angomonas deanei</name>
    <dbReference type="NCBI Taxonomy" id="59799"/>
    <lineage>
        <taxon>Eukaryota</taxon>
        <taxon>Discoba</taxon>
        <taxon>Euglenozoa</taxon>
        <taxon>Kinetoplastea</taxon>
        <taxon>Metakinetoplastina</taxon>
        <taxon>Trypanosomatida</taxon>
        <taxon>Trypanosomatidae</taxon>
        <taxon>Strigomonadinae</taxon>
        <taxon>Angomonas</taxon>
    </lineage>
</organism>
<proteinExistence type="predicted"/>
<feature type="signal peptide" evidence="3">
    <location>
        <begin position="1"/>
        <end position="23"/>
    </location>
</feature>
<sequence length="168" mass="18267">MFRTCRLARTAVLSATLVRRAAASADTTAAAAAKAAVVDGKASTAAAAGPREDKAGTLQHSEGESSVPSSHVEEAPLEPPHVHRQPKFLFKGRRGNISPEYYSTRSNAGHPDAVAELLGAGRDDPEWMWLKLLCFVCAMATFGTTLYGYFFAEHVKYFKDEPWSPFTY</sequence>
<reference evidence="4" key="1">
    <citation type="submission" date="2009-05" db="EMBL/GenBank/DDBJ databases">
        <title>The evolution of amastin surface glycoproteins in trypanosomatid parasites.</title>
        <authorList>
            <person name="Jackson A.P."/>
        </authorList>
    </citation>
    <scope>NUCLEOTIDE SEQUENCE</scope>
    <source>
        <strain evidence="4">ATCC 30255</strain>
    </source>
</reference>
<evidence type="ECO:0000256" key="3">
    <source>
        <dbReference type="SAM" id="SignalP"/>
    </source>
</evidence>